<proteinExistence type="predicted"/>
<dbReference type="AlphaFoldDB" id="A0A7W6RIT0"/>
<evidence type="ECO:0000313" key="1">
    <source>
        <dbReference type="EMBL" id="MBB4273265.1"/>
    </source>
</evidence>
<organism evidence="1 2">
    <name type="scientific">Rhizobium mongolense</name>
    <dbReference type="NCBI Taxonomy" id="57676"/>
    <lineage>
        <taxon>Bacteria</taxon>
        <taxon>Pseudomonadati</taxon>
        <taxon>Pseudomonadota</taxon>
        <taxon>Alphaproteobacteria</taxon>
        <taxon>Hyphomicrobiales</taxon>
        <taxon>Rhizobiaceae</taxon>
        <taxon>Rhizobium/Agrobacterium group</taxon>
        <taxon>Rhizobium</taxon>
    </lineage>
</organism>
<comment type="caution">
    <text evidence="1">The sequence shown here is derived from an EMBL/GenBank/DDBJ whole genome shotgun (WGS) entry which is preliminary data.</text>
</comment>
<dbReference type="Proteomes" id="UP000533641">
    <property type="component" value="Unassembled WGS sequence"/>
</dbReference>
<accession>A0A7W6RIT0</accession>
<sequence>MPARAARLVLGGLTPVRRFLPYLMDQILDRIIDPGKVFDLELPLAKVAEGYGAMDERRAIKTLLRVQLNVGWALLLRDACTRSGS</sequence>
<evidence type="ECO:0000313" key="2">
    <source>
        <dbReference type="Proteomes" id="UP000533641"/>
    </source>
</evidence>
<reference evidence="1 2" key="1">
    <citation type="submission" date="2020-08" db="EMBL/GenBank/DDBJ databases">
        <title>Genomic Encyclopedia of Type Strains, Phase IV (KMG-V): Genome sequencing to study the core and pangenomes of soil and plant-associated prokaryotes.</title>
        <authorList>
            <person name="Whitman W."/>
        </authorList>
    </citation>
    <scope>NUCLEOTIDE SEQUENCE [LARGE SCALE GENOMIC DNA]</scope>
    <source>
        <strain evidence="1 2">SEMIA 402</strain>
    </source>
</reference>
<protein>
    <submittedName>
        <fullName evidence="1">Threonine dehydrogenase-like Zn-dependent dehydrogenase</fullName>
    </submittedName>
</protein>
<name>A0A7W6RIT0_9HYPH</name>
<dbReference type="EMBL" id="JACIGM010000002">
    <property type="protein sequence ID" value="MBB4273265.1"/>
    <property type="molecule type" value="Genomic_DNA"/>
</dbReference>
<gene>
    <name evidence="1" type="ORF">GGE12_001019</name>
</gene>